<dbReference type="AlphaFoldDB" id="A0A0V1LEJ5"/>
<gene>
    <name evidence="9" type="primary">ZBTB8OS</name>
    <name evidence="9" type="ORF">T02_7708</name>
</gene>
<evidence type="ECO:0000313" key="10">
    <source>
        <dbReference type="Proteomes" id="UP000054721"/>
    </source>
</evidence>
<dbReference type="Pfam" id="PF09174">
    <property type="entry name" value="Maf1"/>
    <property type="match status" value="1"/>
</dbReference>
<dbReference type="InterPro" id="IPR038564">
    <property type="entry name" value="Maf1_sf"/>
</dbReference>
<dbReference type="InterPro" id="IPR015257">
    <property type="entry name" value="Maf1"/>
</dbReference>
<dbReference type="GO" id="GO:0006388">
    <property type="term" value="P:tRNA splicing, via endonucleolytic cleavage and ligation"/>
    <property type="evidence" value="ECO:0007669"/>
    <property type="project" value="TreeGrafter"/>
</dbReference>
<dbReference type="InterPro" id="IPR002804">
    <property type="entry name" value="Archease"/>
</dbReference>
<keyword evidence="6" id="KW-0106">Calcium</keyword>
<reference evidence="9 10" key="1">
    <citation type="submission" date="2015-05" db="EMBL/GenBank/DDBJ databases">
        <title>Evolution of Trichinella species and genotypes.</title>
        <authorList>
            <person name="Korhonen P.K."/>
            <person name="Edoardo P."/>
            <person name="Giuseppe L.R."/>
            <person name="Gasser R.B."/>
        </authorList>
    </citation>
    <scope>NUCLEOTIDE SEQUENCE [LARGE SCALE GENOMIC DNA]</scope>
    <source>
        <strain evidence="9">ISS10</strain>
    </source>
</reference>
<comment type="similarity">
    <text evidence="1">Belongs to the MAF1 family.</text>
</comment>
<keyword evidence="5" id="KW-0479">Metal-binding</keyword>
<evidence type="ECO:0000313" key="9">
    <source>
        <dbReference type="EMBL" id="KRZ57783.1"/>
    </source>
</evidence>
<dbReference type="Proteomes" id="UP000054721">
    <property type="component" value="Unassembled WGS sequence"/>
</dbReference>
<evidence type="ECO:0000256" key="7">
    <source>
        <dbReference type="ARBA" id="ARBA00071898"/>
    </source>
</evidence>
<dbReference type="Gene3D" id="3.55.10.10">
    <property type="entry name" value="Archease domain"/>
    <property type="match status" value="1"/>
</dbReference>
<proteinExistence type="inferred from homology"/>
<evidence type="ECO:0000256" key="3">
    <source>
        <dbReference type="ARBA" id="ARBA00020829"/>
    </source>
</evidence>
<evidence type="ECO:0000256" key="2">
    <source>
        <dbReference type="ARBA" id="ARBA00007963"/>
    </source>
</evidence>
<dbReference type="SUPFAM" id="SSF69819">
    <property type="entry name" value="MTH1598-like"/>
    <property type="match status" value="1"/>
</dbReference>
<comment type="caution">
    <text evidence="9">The sequence shown here is derived from an EMBL/GenBank/DDBJ whole genome shotgun (WGS) entry which is preliminary data.</text>
</comment>
<dbReference type="Gene3D" id="3.40.1000.50">
    <property type="entry name" value="Repressor of RNA polymerase III transcription Maf1"/>
    <property type="match status" value="1"/>
</dbReference>
<evidence type="ECO:0000259" key="8">
    <source>
        <dbReference type="Pfam" id="PF01951"/>
    </source>
</evidence>
<evidence type="ECO:0000256" key="1">
    <source>
        <dbReference type="ARBA" id="ARBA00006231"/>
    </source>
</evidence>
<dbReference type="PANTHER" id="PTHR12682">
    <property type="entry name" value="ARCHEASE"/>
    <property type="match status" value="1"/>
</dbReference>
<dbReference type="GO" id="GO:0016480">
    <property type="term" value="P:negative regulation of transcription by RNA polymerase III"/>
    <property type="evidence" value="ECO:0007669"/>
    <property type="project" value="InterPro"/>
</dbReference>
<comment type="similarity">
    <text evidence="2">Belongs to the archease family.</text>
</comment>
<sequence length="708" mass="82990">MFSKNIFKLFFNLRRCRQERFLFTDKSLGLTDFDIFRNARRRKLNISQEQFWNRMQHYFLPNNTLFIYTEDLKNAVCLAETEEQIHIVTKMCYRYNDQSQRMKIFIYQFGSVIMRMLHCAKKPDLAYDLISDPALSNFFNHPMCFTVCMDLLYKEERYQAIIDVWKIYENCDCMIKNPYPRSLQILTTAACYKMATEEACEFGLQFLGNCITKVPVPGKALAMMSALCLKIENPNMSYEILMLMKKPEDNVLSRGLLCYALKNLNRLHEAIQLLEQLIVTDLSSPAMDFKISACVLEDLSKASRRYDHDLFILVKLVDSKMKLLNDYASGPLREIFSDNAIDCNFDVRLETYSCKMVSEDKRRFREFLKSIGPNAAPHDSQVLSPSEDLSPDFRNNRRTVPVERTESGGEVCYRYTIENKRLFYLLQALSFCFEDYDFMNTKSTRFCLMESFQEVQNSVNWKVLPFFRHYRYISRFIWNKIKEVIDTDRCVFYGYIPEEGDPICENSCLASSTFLMYNPHLKRILVYCVRLLIYFEALIPMLSSGSEELPIEEDALVRSSTDCPFNATIKYEHLDHTADIMLHAWGDNLIEAFEQVTMAMFAYLTDLNKVDACFSYDVEVRGSDEKTMLFDFLNEWFAAFNGEPFFIPRYIKITSFNLTDGYMTARAWGESFDVSKHIQRMEVKAVTLNNMKIVNKDNGYEIFVVLDI</sequence>
<protein>
    <recommendedName>
        <fullName evidence="7">Protein archease-like</fullName>
    </recommendedName>
    <alternativeName>
        <fullName evidence="3">Repressor of RNA polymerase III transcription MAF1 homolog</fullName>
    </alternativeName>
</protein>
<dbReference type="STRING" id="6335.A0A0V1LEJ5"/>
<dbReference type="PANTHER" id="PTHR12682:SF11">
    <property type="entry name" value="PROTEIN ARCHEASE"/>
    <property type="match status" value="1"/>
</dbReference>
<name>A0A0V1LEJ5_9BILA</name>
<evidence type="ECO:0000256" key="6">
    <source>
        <dbReference type="ARBA" id="ARBA00022837"/>
    </source>
</evidence>
<keyword evidence="4" id="KW-0819">tRNA processing</keyword>
<dbReference type="InterPro" id="IPR036820">
    <property type="entry name" value="Archease_dom_sf"/>
</dbReference>
<dbReference type="OrthoDB" id="2190767at2759"/>
<dbReference type="GO" id="GO:0046872">
    <property type="term" value="F:metal ion binding"/>
    <property type="evidence" value="ECO:0007669"/>
    <property type="project" value="UniProtKB-KW"/>
</dbReference>
<feature type="domain" description="Archease" evidence="8">
    <location>
        <begin position="571"/>
        <end position="708"/>
    </location>
</feature>
<accession>A0A0V1LEJ5</accession>
<dbReference type="Pfam" id="PF01951">
    <property type="entry name" value="Archease"/>
    <property type="match status" value="1"/>
</dbReference>
<dbReference type="EMBL" id="JYDW01000068">
    <property type="protein sequence ID" value="KRZ57783.1"/>
    <property type="molecule type" value="Genomic_DNA"/>
</dbReference>
<keyword evidence="10" id="KW-1185">Reference proteome</keyword>
<dbReference type="GO" id="GO:0072669">
    <property type="term" value="C:tRNA-splicing ligase complex"/>
    <property type="evidence" value="ECO:0007669"/>
    <property type="project" value="TreeGrafter"/>
</dbReference>
<evidence type="ECO:0000256" key="4">
    <source>
        <dbReference type="ARBA" id="ARBA00022694"/>
    </source>
</evidence>
<dbReference type="InterPro" id="IPR023572">
    <property type="entry name" value="Archease_dom"/>
</dbReference>
<organism evidence="9 10">
    <name type="scientific">Trichinella nativa</name>
    <dbReference type="NCBI Taxonomy" id="6335"/>
    <lineage>
        <taxon>Eukaryota</taxon>
        <taxon>Metazoa</taxon>
        <taxon>Ecdysozoa</taxon>
        <taxon>Nematoda</taxon>
        <taxon>Enoplea</taxon>
        <taxon>Dorylaimia</taxon>
        <taxon>Trichinellida</taxon>
        <taxon>Trichinellidae</taxon>
        <taxon>Trichinella</taxon>
    </lineage>
</organism>
<evidence type="ECO:0000256" key="5">
    <source>
        <dbReference type="ARBA" id="ARBA00022723"/>
    </source>
</evidence>
<dbReference type="FunFam" id="3.55.10.10:FF:000002">
    <property type="entry name" value="Archease, putative"/>
    <property type="match status" value="1"/>
</dbReference>